<dbReference type="GO" id="GO:0006457">
    <property type="term" value="P:protein folding"/>
    <property type="evidence" value="ECO:0007669"/>
    <property type="project" value="InterPro"/>
</dbReference>
<proteinExistence type="predicted"/>
<dbReference type="InterPro" id="IPR029000">
    <property type="entry name" value="Cyclophilin-like_dom_sf"/>
</dbReference>
<dbReference type="PROSITE" id="PS50072">
    <property type="entry name" value="CSA_PPIASE_2"/>
    <property type="match status" value="1"/>
</dbReference>
<dbReference type="Proteomes" id="UP000050640">
    <property type="component" value="Unplaced"/>
</dbReference>
<feature type="domain" description="PPIase cyclophilin-type" evidence="2">
    <location>
        <begin position="46"/>
        <end position="195"/>
    </location>
</feature>
<keyword evidence="3" id="KW-1185">Reference proteome</keyword>
<dbReference type="PANTHER" id="PTHR45625:SF2">
    <property type="entry name" value="PEPTIDYL-PROLYL CIS-TRANS ISOMERASE-LIKE 3"/>
    <property type="match status" value="1"/>
</dbReference>
<dbReference type="Pfam" id="PF00160">
    <property type="entry name" value="Pro_isomerase"/>
    <property type="match status" value="1"/>
</dbReference>
<evidence type="ECO:0000256" key="1">
    <source>
        <dbReference type="ARBA" id="ARBA00000971"/>
    </source>
</evidence>
<dbReference type="InterPro" id="IPR002130">
    <property type="entry name" value="Cyclophilin-type_PPIase_dom"/>
</dbReference>
<dbReference type="GO" id="GO:0003755">
    <property type="term" value="F:peptidyl-prolyl cis-trans isomerase activity"/>
    <property type="evidence" value="ECO:0007669"/>
    <property type="project" value="UniProtKB-EC"/>
</dbReference>
<comment type="catalytic activity">
    <reaction evidence="1">
        <text>[protein]-peptidylproline (omega=180) = [protein]-peptidylproline (omega=0)</text>
        <dbReference type="Rhea" id="RHEA:16237"/>
        <dbReference type="Rhea" id="RHEA-COMP:10747"/>
        <dbReference type="Rhea" id="RHEA-COMP:10748"/>
        <dbReference type="ChEBI" id="CHEBI:83833"/>
        <dbReference type="ChEBI" id="CHEBI:83834"/>
        <dbReference type="EC" id="5.2.1.8"/>
    </reaction>
</comment>
<accession>A0A158Q7L6</accession>
<evidence type="ECO:0000313" key="3">
    <source>
        <dbReference type="Proteomes" id="UP000050640"/>
    </source>
</evidence>
<dbReference type="InterPro" id="IPR044666">
    <property type="entry name" value="Cyclophilin_A-like"/>
</dbReference>
<name>A0A158Q7L6_9BILA</name>
<dbReference type="SUPFAM" id="SSF81301">
    <property type="entry name" value="Nucleotidyltransferase"/>
    <property type="match status" value="1"/>
</dbReference>
<evidence type="ECO:0000313" key="4">
    <source>
        <dbReference type="WBParaSite" id="EEL_0000492601-mRNA-1"/>
    </source>
</evidence>
<dbReference type="SUPFAM" id="SSF50891">
    <property type="entry name" value="Cyclophilin-like"/>
    <property type="match status" value="1"/>
</dbReference>
<dbReference type="CDD" id="cd01928">
    <property type="entry name" value="Cyclophilin_PPIL3_like"/>
    <property type="match status" value="1"/>
</dbReference>
<reference evidence="4" key="1">
    <citation type="submission" date="2016-04" db="UniProtKB">
        <authorList>
            <consortium name="WormBaseParasite"/>
        </authorList>
    </citation>
    <scope>IDENTIFICATION</scope>
</reference>
<dbReference type="STRING" id="1147741.A0A158Q7L6"/>
<sequence>MDLSLLKGQSQALKLLKERLGIDEDTDEESIRFKRDTVHRMSVTLQTTLGDIKIELYCDLCPKTCENFLALCASSYYDNCIFHRNIKDFMVQTGDPTGTGKGGDSIWGGPIEDELNTALKHDARGVVSMAGNGPNTSRSQFFITYAKHPTLDLKYTIFGRNKTVLRHLTDTKDEKMLKSDEKYPNEKYPIGEEKQMNLERIREMQKYFEQYTEEYVQLESESEIPCEIITKSDRLRQRLEPLLNFEQDSSLSPLSVREIVDILRAERAEDIICMKVSVSDTHDRYVIICTPHNMRHGEAIVLAIRKCFKLKTDNQVQPPKKAKVGQWLCYIFEDISIHIMTREARLRYDLESLWGIGWMETLEDEVNILNPECPMPAAN</sequence>
<organism evidence="3 4">
    <name type="scientific">Elaeophora elaphi</name>
    <dbReference type="NCBI Taxonomy" id="1147741"/>
    <lineage>
        <taxon>Eukaryota</taxon>
        <taxon>Metazoa</taxon>
        <taxon>Ecdysozoa</taxon>
        <taxon>Nematoda</taxon>
        <taxon>Chromadorea</taxon>
        <taxon>Rhabditida</taxon>
        <taxon>Spirurina</taxon>
        <taxon>Spiruromorpha</taxon>
        <taxon>Filarioidea</taxon>
        <taxon>Onchocercidae</taxon>
        <taxon>Elaeophora</taxon>
    </lineage>
</organism>
<dbReference type="PANTHER" id="PTHR45625">
    <property type="entry name" value="PEPTIDYL-PROLYL CIS-TRANS ISOMERASE-RELATED"/>
    <property type="match status" value="1"/>
</dbReference>
<dbReference type="PROSITE" id="PS00170">
    <property type="entry name" value="CSA_PPIASE_1"/>
    <property type="match status" value="1"/>
</dbReference>
<dbReference type="PRINTS" id="PR00153">
    <property type="entry name" value="CSAPPISMRASE"/>
</dbReference>
<evidence type="ECO:0000259" key="2">
    <source>
        <dbReference type="PROSITE" id="PS50072"/>
    </source>
</evidence>
<dbReference type="Gene3D" id="2.40.100.10">
    <property type="entry name" value="Cyclophilin-like"/>
    <property type="match status" value="1"/>
</dbReference>
<dbReference type="Pfam" id="PF02410">
    <property type="entry name" value="RsfS"/>
    <property type="match status" value="1"/>
</dbReference>
<dbReference type="GO" id="GO:0071013">
    <property type="term" value="C:catalytic step 2 spliceosome"/>
    <property type="evidence" value="ECO:0007669"/>
    <property type="project" value="TreeGrafter"/>
</dbReference>
<dbReference type="InterPro" id="IPR043519">
    <property type="entry name" value="NT_sf"/>
</dbReference>
<protein>
    <submittedName>
        <fullName evidence="4">PPIase cyclophilin-type domain-containing protein</fullName>
    </submittedName>
</protein>
<dbReference type="AlphaFoldDB" id="A0A158Q7L6"/>
<dbReference type="WBParaSite" id="EEL_0000492601-mRNA-1">
    <property type="protein sequence ID" value="EEL_0000492601-mRNA-1"/>
    <property type="gene ID" value="EEL_0000492601"/>
</dbReference>
<dbReference type="InterPro" id="IPR020892">
    <property type="entry name" value="Cyclophilin-type_PPIase_CS"/>
</dbReference>
<dbReference type="Gene3D" id="3.30.460.10">
    <property type="entry name" value="Beta Polymerase, domain 2"/>
    <property type="match status" value="1"/>
</dbReference>